<evidence type="ECO:0000313" key="1">
    <source>
        <dbReference type="EMBL" id="KAF2204784.1"/>
    </source>
</evidence>
<comment type="caution">
    <text evidence="1">The sequence shown here is derived from an EMBL/GenBank/DDBJ whole genome shotgun (WGS) entry which is preliminary data.</text>
</comment>
<protein>
    <submittedName>
        <fullName evidence="1">Uncharacterized protein</fullName>
    </submittedName>
</protein>
<name>A0A9P4JX33_9PLEO</name>
<dbReference type="AlphaFoldDB" id="A0A9P4JX33"/>
<dbReference type="EMBL" id="ML993869">
    <property type="protein sequence ID" value="KAF2204784.1"/>
    <property type="molecule type" value="Genomic_DNA"/>
</dbReference>
<evidence type="ECO:0000313" key="2">
    <source>
        <dbReference type="Proteomes" id="UP000799536"/>
    </source>
</evidence>
<organism evidence="1 2">
    <name type="scientific">Delitschia confertaspora ATCC 74209</name>
    <dbReference type="NCBI Taxonomy" id="1513339"/>
    <lineage>
        <taxon>Eukaryota</taxon>
        <taxon>Fungi</taxon>
        <taxon>Dikarya</taxon>
        <taxon>Ascomycota</taxon>
        <taxon>Pezizomycotina</taxon>
        <taxon>Dothideomycetes</taxon>
        <taxon>Pleosporomycetidae</taxon>
        <taxon>Pleosporales</taxon>
        <taxon>Delitschiaceae</taxon>
        <taxon>Delitschia</taxon>
    </lineage>
</organism>
<proteinExistence type="predicted"/>
<reference evidence="1" key="1">
    <citation type="journal article" date="2020" name="Stud. Mycol.">
        <title>101 Dothideomycetes genomes: a test case for predicting lifestyles and emergence of pathogens.</title>
        <authorList>
            <person name="Haridas S."/>
            <person name="Albert R."/>
            <person name="Binder M."/>
            <person name="Bloem J."/>
            <person name="Labutti K."/>
            <person name="Salamov A."/>
            <person name="Andreopoulos B."/>
            <person name="Baker S."/>
            <person name="Barry K."/>
            <person name="Bills G."/>
            <person name="Bluhm B."/>
            <person name="Cannon C."/>
            <person name="Castanera R."/>
            <person name="Culley D."/>
            <person name="Daum C."/>
            <person name="Ezra D."/>
            <person name="Gonzalez J."/>
            <person name="Henrissat B."/>
            <person name="Kuo A."/>
            <person name="Liang C."/>
            <person name="Lipzen A."/>
            <person name="Lutzoni F."/>
            <person name="Magnuson J."/>
            <person name="Mondo S."/>
            <person name="Nolan M."/>
            <person name="Ohm R."/>
            <person name="Pangilinan J."/>
            <person name="Park H.-J."/>
            <person name="Ramirez L."/>
            <person name="Alfaro M."/>
            <person name="Sun H."/>
            <person name="Tritt A."/>
            <person name="Yoshinaga Y."/>
            <person name="Zwiers L.-H."/>
            <person name="Turgeon B."/>
            <person name="Goodwin S."/>
            <person name="Spatafora J."/>
            <person name="Crous P."/>
            <person name="Grigoriev I."/>
        </authorList>
    </citation>
    <scope>NUCLEOTIDE SEQUENCE</scope>
    <source>
        <strain evidence="1">ATCC 74209</strain>
    </source>
</reference>
<gene>
    <name evidence="1" type="ORF">GQ43DRAFT_491895</name>
</gene>
<accession>A0A9P4JX33</accession>
<dbReference type="Proteomes" id="UP000799536">
    <property type="component" value="Unassembled WGS sequence"/>
</dbReference>
<sequence length="152" mass="16354">MASTHVFNLFKHSKAAPSHLLEAEYFCNPKAQAQTTHSSAENIFLTCRRAQAPPSKVISVHPWPILRLCSPSFPIRTAKFNSKATIGSSPGQSLNSTLGGHDPPTELAGSAYAAINPVHAMITSLKSPRCLMYFLPSPPLPTNSSSTQQIAQ</sequence>
<keyword evidence="2" id="KW-1185">Reference proteome</keyword>